<evidence type="ECO:0000256" key="5">
    <source>
        <dbReference type="ARBA" id="ARBA00022857"/>
    </source>
</evidence>
<evidence type="ECO:0000256" key="8">
    <source>
        <dbReference type="RuleBase" id="RU361177"/>
    </source>
</evidence>
<dbReference type="PRINTS" id="PR00370">
    <property type="entry name" value="FMOXYGENASE"/>
</dbReference>
<reference evidence="9" key="1">
    <citation type="submission" date="2023-02" db="EMBL/GenBank/DDBJ databases">
        <title>Genome of toxic invasive species Heracleum sosnowskyi carries increased number of genes despite the absence of recent whole-genome duplications.</title>
        <authorList>
            <person name="Schelkunov M."/>
            <person name="Shtratnikova V."/>
            <person name="Makarenko M."/>
            <person name="Klepikova A."/>
            <person name="Omelchenko D."/>
            <person name="Novikova G."/>
            <person name="Obukhova E."/>
            <person name="Bogdanov V."/>
            <person name="Penin A."/>
            <person name="Logacheva M."/>
        </authorList>
    </citation>
    <scope>NUCLEOTIDE SEQUENCE</scope>
    <source>
        <strain evidence="9">Hsosn_3</strain>
        <tissue evidence="9">Leaf</tissue>
    </source>
</reference>
<dbReference type="InterPro" id="IPR050346">
    <property type="entry name" value="FMO-like"/>
</dbReference>
<gene>
    <name evidence="9" type="ORF">POM88_029601</name>
</gene>
<dbReference type="GO" id="GO:0004499">
    <property type="term" value="F:N,N-dimethylaniline monooxygenase activity"/>
    <property type="evidence" value="ECO:0007669"/>
    <property type="project" value="InterPro"/>
</dbReference>
<dbReference type="InterPro" id="IPR020946">
    <property type="entry name" value="Flavin_mOase-like"/>
</dbReference>
<accession>A0AAD8HW29</accession>
<evidence type="ECO:0000256" key="6">
    <source>
        <dbReference type="ARBA" id="ARBA00023002"/>
    </source>
</evidence>
<dbReference type="FunFam" id="3.50.50.60:FF:000147">
    <property type="entry name" value="Flavin-containing monooxygenase"/>
    <property type="match status" value="1"/>
</dbReference>
<dbReference type="GO" id="GO:0050660">
    <property type="term" value="F:flavin adenine dinucleotide binding"/>
    <property type="evidence" value="ECO:0007669"/>
    <property type="project" value="InterPro"/>
</dbReference>
<reference evidence="9" key="2">
    <citation type="submission" date="2023-05" db="EMBL/GenBank/DDBJ databases">
        <authorList>
            <person name="Schelkunov M.I."/>
        </authorList>
    </citation>
    <scope>NUCLEOTIDE SEQUENCE</scope>
    <source>
        <strain evidence="9">Hsosn_3</strain>
        <tissue evidence="9">Leaf</tissue>
    </source>
</reference>
<name>A0AAD8HW29_9APIA</name>
<evidence type="ECO:0000313" key="10">
    <source>
        <dbReference type="Proteomes" id="UP001237642"/>
    </source>
</evidence>
<keyword evidence="4 8" id="KW-0274">FAD</keyword>
<organism evidence="9 10">
    <name type="scientific">Heracleum sosnowskyi</name>
    <dbReference type="NCBI Taxonomy" id="360622"/>
    <lineage>
        <taxon>Eukaryota</taxon>
        <taxon>Viridiplantae</taxon>
        <taxon>Streptophyta</taxon>
        <taxon>Embryophyta</taxon>
        <taxon>Tracheophyta</taxon>
        <taxon>Spermatophyta</taxon>
        <taxon>Magnoliopsida</taxon>
        <taxon>eudicotyledons</taxon>
        <taxon>Gunneridae</taxon>
        <taxon>Pentapetalae</taxon>
        <taxon>asterids</taxon>
        <taxon>campanulids</taxon>
        <taxon>Apiales</taxon>
        <taxon>Apiaceae</taxon>
        <taxon>Apioideae</taxon>
        <taxon>apioid superclade</taxon>
        <taxon>Tordylieae</taxon>
        <taxon>Tordyliinae</taxon>
        <taxon>Heracleum</taxon>
    </lineage>
</organism>
<keyword evidence="6 8" id="KW-0560">Oxidoreductase</keyword>
<comment type="function">
    <text evidence="7">Catalyzes the conversion of methylthioalkyl glucosinolates of any chain length into methylsulfinylalkyl glucosinolates.</text>
</comment>
<proteinExistence type="inferred from homology"/>
<dbReference type="Proteomes" id="UP001237642">
    <property type="component" value="Unassembled WGS sequence"/>
</dbReference>
<evidence type="ECO:0000256" key="1">
    <source>
        <dbReference type="ARBA" id="ARBA00001974"/>
    </source>
</evidence>
<evidence type="ECO:0000256" key="7">
    <source>
        <dbReference type="ARBA" id="ARBA00058243"/>
    </source>
</evidence>
<comment type="cofactor">
    <cofactor evidence="1 8">
        <name>FAD</name>
        <dbReference type="ChEBI" id="CHEBI:57692"/>
    </cofactor>
</comment>
<evidence type="ECO:0000256" key="3">
    <source>
        <dbReference type="ARBA" id="ARBA00022630"/>
    </source>
</evidence>
<comment type="similarity">
    <text evidence="2 8">Belongs to the FMO family.</text>
</comment>
<dbReference type="Pfam" id="PF00743">
    <property type="entry name" value="FMO-like"/>
    <property type="match status" value="2"/>
</dbReference>
<dbReference type="InterPro" id="IPR000960">
    <property type="entry name" value="Flavin_mOase"/>
</dbReference>
<dbReference type="EMBL" id="JAUIZM010000007">
    <property type="protein sequence ID" value="KAK1373408.1"/>
    <property type="molecule type" value="Genomic_DNA"/>
</dbReference>
<dbReference type="SUPFAM" id="SSF51905">
    <property type="entry name" value="FAD/NAD(P)-binding domain"/>
    <property type="match status" value="2"/>
</dbReference>
<dbReference type="InterPro" id="IPR036188">
    <property type="entry name" value="FAD/NAD-bd_sf"/>
</dbReference>
<evidence type="ECO:0000313" key="9">
    <source>
        <dbReference type="EMBL" id="KAK1373408.1"/>
    </source>
</evidence>
<dbReference type="PANTHER" id="PTHR23023">
    <property type="entry name" value="DIMETHYLANILINE MONOOXYGENASE"/>
    <property type="match status" value="1"/>
</dbReference>
<keyword evidence="8" id="KW-0503">Monooxygenase</keyword>
<keyword evidence="3 8" id="KW-0285">Flavoprotein</keyword>
<protein>
    <recommendedName>
        <fullName evidence="8">Flavin-containing monooxygenase</fullName>
        <ecNumber evidence="8">1.-.-.-</ecNumber>
    </recommendedName>
</protein>
<keyword evidence="10" id="KW-1185">Reference proteome</keyword>
<dbReference type="AlphaFoldDB" id="A0AAD8HW29"/>
<dbReference type="EC" id="1.-.-.-" evidence="8"/>
<keyword evidence="5" id="KW-0521">NADP</keyword>
<dbReference type="GO" id="GO:0050661">
    <property type="term" value="F:NADP binding"/>
    <property type="evidence" value="ECO:0007669"/>
    <property type="project" value="InterPro"/>
</dbReference>
<evidence type="ECO:0000256" key="4">
    <source>
        <dbReference type="ARBA" id="ARBA00022827"/>
    </source>
</evidence>
<evidence type="ECO:0000256" key="2">
    <source>
        <dbReference type="ARBA" id="ARBA00009183"/>
    </source>
</evidence>
<dbReference type="Gene3D" id="3.50.50.60">
    <property type="entry name" value="FAD/NAD(P)-binding domain"/>
    <property type="match status" value="2"/>
</dbReference>
<comment type="caution">
    <text evidence="9">The sequence shown here is derived from an EMBL/GenBank/DDBJ whole genome shotgun (WGS) entry which is preliminary data.</text>
</comment>
<sequence length="831" mass="93730">METESCRLKNVCVIGAGPSGLVAARELKKEGHNVVVLEQNRDVGGQWLYEPNVEGEDPLGKCTTLQVHSSVYSSLRVNSVRETMGFTDFPFLVKKGRDTRRFPGHRELLFYLQDFCEFFALREMIRFNTRVESVKFMNYSDQLCKDLRWVVKSIDYKNEKVVEEVFDAVVVATGHYSHLRLPNIKGKDGWRKKHLHSHVYRVPEPFWNEVVVVVGIANSGQDIAMELVEMAKEVHLSAKSVDICEGLSKVISKHDNLHLHLEIDSLHEDGRVVFVDGTCISADTIIYCTGYTCSYPFLDVGEIVVVDDGRVGPLYEHTFPPSLAPSLSFVGIPRKVIGFPFFESQAKWIAQVLSEKKCLPSCADMMQSVKEFYESKDLAGVPKRNTHDIGDFEYCDKYADLVGVPHLEEWRKDLCMAAIKRSEVDLETYREYSNGNPREIFARQPQGSMYFYISSTNNRNALQKFPVCERRKMASLESQDSGEASFLKQFSSGKWRDDSDDNLMWLYSCNASPSSCLSFGFGDCLENSKLLSHKAVTLFDGSRVGPIEEASMVLDGNQSKSEMILQEDLKGDHETVTWLISSNRVHFSDSSTCSDISDSFFSMSLEDFSTSDDSSSQFSIDLDSPCLPHDTDRTGFSLPLINLDEEDSTWFSDAQSEIDLMHSDFPSPSYKRSWGFEIHSSGSSVSPAIDTTDPKSMSITTCIGEASEAFDLEEFSPDTPLFWPSSSSHGSFRFTIHQGRKLEMGKDSRRRLVFGSGSKSSNILEFNCRKGKRKVRRSSTMPPRFSNSKRCPAKAETVDYRLLKKPVGVLKEDFNSSIEDTIEKMITTTSP</sequence>